<dbReference type="GO" id="GO:0003700">
    <property type="term" value="F:DNA-binding transcription factor activity"/>
    <property type="evidence" value="ECO:0007669"/>
    <property type="project" value="InterPro"/>
</dbReference>
<organism evidence="6 7">
    <name type="scientific">Arthrobacter echini</name>
    <dbReference type="NCBI Taxonomy" id="1529066"/>
    <lineage>
        <taxon>Bacteria</taxon>
        <taxon>Bacillati</taxon>
        <taxon>Actinomycetota</taxon>
        <taxon>Actinomycetes</taxon>
        <taxon>Micrococcales</taxon>
        <taxon>Micrococcaceae</taxon>
        <taxon>Arthrobacter</taxon>
    </lineage>
</organism>
<reference evidence="6 7" key="1">
    <citation type="submission" date="2019-04" db="EMBL/GenBank/DDBJ databases">
        <authorList>
            <person name="Liu Q."/>
            <person name="Xin Y.-H."/>
        </authorList>
    </citation>
    <scope>NUCLEOTIDE SEQUENCE [LARGE SCALE GENOMIC DNA]</scope>
    <source>
        <strain evidence="6 7">AM23</strain>
    </source>
</reference>
<evidence type="ECO:0000259" key="5">
    <source>
        <dbReference type="PROSITE" id="PS50937"/>
    </source>
</evidence>
<dbReference type="Gene3D" id="1.10.1660.10">
    <property type="match status" value="1"/>
</dbReference>
<dbReference type="SUPFAM" id="SSF46955">
    <property type="entry name" value="Putative DNA-binding domain"/>
    <property type="match status" value="1"/>
</dbReference>
<dbReference type="SMART" id="SM00422">
    <property type="entry name" value="HTH_MERR"/>
    <property type="match status" value="1"/>
</dbReference>
<evidence type="ECO:0000256" key="2">
    <source>
        <dbReference type="ARBA" id="ARBA00023015"/>
    </source>
</evidence>
<dbReference type="PANTHER" id="PTHR30204">
    <property type="entry name" value="REDOX-CYCLING DRUG-SENSING TRANSCRIPTIONAL ACTIVATOR SOXR"/>
    <property type="match status" value="1"/>
</dbReference>
<sequence>MGDDMLSIGEIAHAAGVSRRMLRHWESIGLIAPAEVDEFSGYRRYAVTQVGRARAIAALRAVGFGLETIEVLLGPELKQQRLVELLRAREGELLAEIDTASARLREVRSRLVALQEGNATMQNICLGPLNPLRLVGLQSRVTDESEIGTAVSALLPRIRQREGQLMGADAGIVFTYDGTAEEEFVVSVGTLSPAMLEDELLHVIGIPGAEHGVTVSFDAPPASAADMWMVLDSTLEKEGLITTNIYRQLLDADGTTTFQAPVRSREPS</sequence>
<dbReference type="InterPro" id="IPR000551">
    <property type="entry name" value="MerR-type_HTH_dom"/>
</dbReference>
<keyword evidence="4" id="KW-0804">Transcription</keyword>
<dbReference type="PANTHER" id="PTHR30204:SF69">
    <property type="entry name" value="MERR-FAMILY TRANSCRIPTIONAL REGULATOR"/>
    <property type="match status" value="1"/>
</dbReference>
<evidence type="ECO:0000256" key="3">
    <source>
        <dbReference type="ARBA" id="ARBA00023125"/>
    </source>
</evidence>
<keyword evidence="3 6" id="KW-0238">DNA-binding</keyword>
<name>A0A4S5EA50_9MICC</name>
<dbReference type="EMBL" id="SSWH01000001">
    <property type="protein sequence ID" value="THJ68558.1"/>
    <property type="molecule type" value="Genomic_DNA"/>
</dbReference>
<keyword evidence="7" id="KW-1185">Reference proteome</keyword>
<gene>
    <name evidence="6" type="ORF">E8P82_01195</name>
</gene>
<keyword evidence="1" id="KW-0678">Repressor</keyword>
<dbReference type="Proteomes" id="UP000305233">
    <property type="component" value="Unassembled WGS sequence"/>
</dbReference>
<accession>A0A4S5EA50</accession>
<protein>
    <submittedName>
        <fullName evidence="6">MerR family DNA-binding transcriptional regulator</fullName>
    </submittedName>
</protein>
<dbReference type="OrthoDB" id="7849865at2"/>
<dbReference type="InterPro" id="IPR009061">
    <property type="entry name" value="DNA-bd_dom_put_sf"/>
</dbReference>
<evidence type="ECO:0000313" key="7">
    <source>
        <dbReference type="Proteomes" id="UP000305233"/>
    </source>
</evidence>
<proteinExistence type="predicted"/>
<comment type="caution">
    <text evidence="6">The sequence shown here is derived from an EMBL/GenBank/DDBJ whole genome shotgun (WGS) entry which is preliminary data.</text>
</comment>
<evidence type="ECO:0000256" key="4">
    <source>
        <dbReference type="ARBA" id="ARBA00023163"/>
    </source>
</evidence>
<evidence type="ECO:0000256" key="1">
    <source>
        <dbReference type="ARBA" id="ARBA00022491"/>
    </source>
</evidence>
<dbReference type="AlphaFoldDB" id="A0A4S5EA50"/>
<dbReference type="PROSITE" id="PS50937">
    <property type="entry name" value="HTH_MERR_2"/>
    <property type="match status" value="1"/>
</dbReference>
<keyword evidence="2" id="KW-0805">Transcription regulation</keyword>
<dbReference type="PROSITE" id="PS00552">
    <property type="entry name" value="HTH_MERR_1"/>
    <property type="match status" value="1"/>
</dbReference>
<dbReference type="GO" id="GO:0003677">
    <property type="term" value="F:DNA binding"/>
    <property type="evidence" value="ECO:0007669"/>
    <property type="project" value="UniProtKB-KW"/>
</dbReference>
<evidence type="ECO:0000313" key="6">
    <source>
        <dbReference type="EMBL" id="THJ68558.1"/>
    </source>
</evidence>
<feature type="domain" description="HTH merR-type" evidence="5">
    <location>
        <begin position="5"/>
        <end position="75"/>
    </location>
</feature>
<dbReference type="Pfam" id="PF13411">
    <property type="entry name" value="MerR_1"/>
    <property type="match status" value="1"/>
</dbReference>
<dbReference type="InterPro" id="IPR047057">
    <property type="entry name" value="MerR_fam"/>
</dbReference>